<evidence type="ECO:0000259" key="7">
    <source>
        <dbReference type="Pfam" id="PF16507"/>
    </source>
</evidence>
<feature type="region of interest" description="Disordered" evidence="5">
    <location>
        <begin position="2104"/>
        <end position="2128"/>
    </location>
</feature>
<dbReference type="PANTHER" id="PTHR32170">
    <property type="entry name" value="PROTEASOME ACTIVATOR COMPLEX SUBUNIT 4"/>
    <property type="match status" value="1"/>
</dbReference>
<organism evidence="8 9">
    <name type="scientific">Edaphochlamys debaryana</name>
    <dbReference type="NCBI Taxonomy" id="47281"/>
    <lineage>
        <taxon>Eukaryota</taxon>
        <taxon>Viridiplantae</taxon>
        <taxon>Chlorophyta</taxon>
        <taxon>core chlorophytes</taxon>
        <taxon>Chlorophyceae</taxon>
        <taxon>CS clade</taxon>
        <taxon>Chlamydomonadales</taxon>
        <taxon>Chlamydomonadales incertae sedis</taxon>
        <taxon>Edaphochlamys</taxon>
    </lineage>
</organism>
<feature type="domain" description="Proteasome activator Blm10 middle HEAT repeats region" evidence="7">
    <location>
        <begin position="445"/>
        <end position="584"/>
    </location>
</feature>
<dbReference type="GO" id="GO:0016504">
    <property type="term" value="F:peptidase activator activity"/>
    <property type="evidence" value="ECO:0007669"/>
    <property type="project" value="InterPro"/>
</dbReference>
<keyword evidence="9" id="KW-1185">Reference proteome</keyword>
<evidence type="ECO:0000313" key="8">
    <source>
        <dbReference type="EMBL" id="KAG2489806.1"/>
    </source>
</evidence>
<dbReference type="SUPFAM" id="SSF48371">
    <property type="entry name" value="ARM repeat"/>
    <property type="match status" value="1"/>
</dbReference>
<feature type="region of interest" description="Disordered" evidence="5">
    <location>
        <begin position="771"/>
        <end position="790"/>
    </location>
</feature>
<evidence type="ECO:0000256" key="2">
    <source>
        <dbReference type="ARBA" id="ARBA00022737"/>
    </source>
</evidence>
<evidence type="ECO:0000256" key="3">
    <source>
        <dbReference type="ARBA" id="ARBA00022763"/>
    </source>
</evidence>
<dbReference type="GO" id="GO:0005829">
    <property type="term" value="C:cytosol"/>
    <property type="evidence" value="ECO:0007669"/>
    <property type="project" value="TreeGrafter"/>
</dbReference>
<dbReference type="InterPro" id="IPR035309">
    <property type="entry name" value="PSME4"/>
</dbReference>
<dbReference type="Gene3D" id="1.25.10.10">
    <property type="entry name" value="Leucine-rich Repeat Variant"/>
    <property type="match status" value="1"/>
</dbReference>
<keyword evidence="2" id="KW-0677">Repeat</keyword>
<dbReference type="EMBL" id="JAEHOE010000069">
    <property type="protein sequence ID" value="KAG2489806.1"/>
    <property type="molecule type" value="Genomic_DNA"/>
</dbReference>
<feature type="region of interest" description="Disordered" evidence="5">
    <location>
        <begin position="2037"/>
        <end position="2062"/>
    </location>
</feature>
<sequence length="2450" mass="248135">MAPRIWQTWLPPELAQGVLNDEPKRFSALSACAVADFEAASASTDPNRWQCAITWISHINTFVGLHQDYEPEAVVALTQALWRGVVESWRDLEAQYRMADCLLKLLRAHKVQLRRARLVLPWRPLFASMQRLHGTHLPKLEGVGLIAARGQTLARLVAKARRHFEPAALGEVWAELAPAVLAAGHRPAEAYEALGYLQLFAPTHSLCACDWGSVNRWVREWMDAWGRMANSSAWDSLWLGLVSRAAKHDWRGVIHWQPHLPHLFATLCAMFDVPVGSARGLGEMVGRGPAVRGGSMFLEQMGYGPFHAARLAVSLLRCTAASASAATAASAASHLEHLTGLLEQYFHPSNTGKWCRELSTLLKHLAKAAVKQLQRQQPRQQQQQGAEAGGAQAGVATASDELDEYEEYGNASGSGSGSGQPAPVSGGDGGRPWASELREPELQRLAACCIKLAARGQFSKDEGLGSVSIRALAQLAPIAPARVLPLALERFRTALATATATHQLAAATTTLALCVRPLLLAAGAGAGAAGLGGEMGEGEEGDKETAAQMVSEALMAALPGLDANDEPKTNAVLQLYVAVLSALPRLRGAGEDEAEDEAAAREEEEEHAFLRAAAKAAPATLAPQAGAGGGKGLVLSIYVAEWADEVLERCLALLSNLDSGPGQRGTDLAGGGGRAGGARSTSSFLVGGRSLFGPLWQLLLHSARPSVRRALVQRLAAWALGGTHPGVAAEVAIIAANAAAAAPRETLRRLILPLLARVEAEAAELQRLAPGAGEGAEGASAPAPPPPSTAAEATLRYQLALLSEALAQLHSDLVLAPGLHGELGAALGPPPVPGSPPSPLPPGSLGTRVLALADALSGVNSAPLQAEAATLGGMVSMVMARFWMEPHLPWRRPPLGPALLPVLPGAGVEAWVDKFGTGYGPPRWRSPDPSHVVLSSRLLAQRLVACAQRLRGAAEAGAAGAPADSAARLRLREQLFWVRGMLSYSLSMLRDFEFGAEGDAPAPPGQAAPVSLAVVGALGLTVGEAGTREAVAEAMAAVCSALRSASDPELLDAAVRSASALLASGSAEYMAATSDERQQRSSSHSFCDPPAAARLMAPGTPWRKRLPPWVVGARLFNSLTARAGAAAFRGWATTARPQLTRPEQFPPSYLALTRSVALLAQHQNQALARQAAGVVDVVLKRFPALAPPLLPIYLAAIADVPYAAPPPGASLAAPPPPAFFEALREAAFAVAPSPAPAPAADASAPAAASTAAAAAAPGTGADQEGAKEGAQAPQAQAPPGPQAQAPRQRSDAERDGLVLGSVNAIVVNLNFWRLIFRSPPWLAASVHAILAGRAHNASIPQRSLGDFLLHWGGRCVHPPALSYAPSASSPAAADPSSPSLADPYGSLVSGLLELARPGGMARRGAPFRYSVIANVLLALLAPHRLDEAAGGAFGGSAARGGGGVGDVAMAEGGAVVAAGGGGAGGGGAGVAGALLRHMLGLLESDAPQLRQLGMSGTFLPLCALLQYGDPAPELLVVLKDTIAADPAPAPTPTPTPTPTAPAAPAAEAGPSAPGAAGAAASAPPAAASPIGPGGGWGGRLMSALVLGHTELDAAESMKDKRGAGMLAMQQRLLNMTFEEMAGALAAVALERLAGWPNDGMAAPPALAEGAFVVKHARFVQLMAAAAPAEVLAALRPSLEALTAPERLATAANSTEKSELAAAAEALAGLLAAGAPWAPAVTAAAAGGGEGGGWAVAAMGRALRSTSLEMADSWAVSYRFAVRGLLDALIPTRLYPAAPPTPDGAVPPAPLAAPGLVGDPAATSAALAELLALTVPSAAAAAAAVGPAAASAGDAAAAAGVAAAAAVAAEAAGGGGGLPRQLKRLRCVGQAVRELCSLEPQGPLPLPVRLFWSGALSELSGLTSSPDSLPLREQLRGPLADAVAYWGAAEGLLDALPPLPANTPTAGNGNGRNGNGRGNGNGTNGGEGDLVHVSAGPSGASTPAEMELGEGEEGPVLLLHGAPVRGASVPHLQRRARALALALAAGFNAAAVAVQEARGAGPPAGPSPAPASPEPGAAGAGSAAGTGVIVGVGSVTSGGGASNAESDAVMVEAADAASLSASGSPGAAGALPSASSPASAPGSSAAQAPGFSGPSALAGSLPVCRLGVGLEALVLAASRHRSPALRELVVGMLPGLLRMQDVAGPDLQKFARELQLTLLVVRCLSLNTHAADGAAAATAGGGGASGARMVAAALEAAATASVVDVPWSARSAALAYLQTLWFRHVPLLSQEQLGRLQELVEARLPDPKAEVRALAAATLSGLLRGASPAEAEATRARVLARANDLFGGGGRRGNRRAAAAATANESTAAAAGSTAPAQLQLEKQGCVAGLSALLMSQPYDVAPWVPAVLLALVRAAGGGERDGGVRAEAGRALGEFRRTHEAEALEELRGAMGADDWDSFTQATGTASYFV</sequence>
<dbReference type="InterPro" id="IPR032430">
    <property type="entry name" value="Blm10_mid"/>
</dbReference>
<dbReference type="GO" id="GO:0005634">
    <property type="term" value="C:nucleus"/>
    <property type="evidence" value="ECO:0007669"/>
    <property type="project" value="TreeGrafter"/>
</dbReference>
<feature type="compositionally biased region" description="Pro residues" evidence="5">
    <location>
        <begin position="2042"/>
        <end position="2052"/>
    </location>
</feature>
<feature type="compositionally biased region" description="Low complexity" evidence="5">
    <location>
        <begin position="1936"/>
        <end position="1946"/>
    </location>
</feature>
<proteinExistence type="inferred from homology"/>
<dbReference type="Proteomes" id="UP000612055">
    <property type="component" value="Unassembled WGS sequence"/>
</dbReference>
<dbReference type="PANTHER" id="PTHR32170:SF3">
    <property type="entry name" value="PROTEASOME ACTIVATOR COMPLEX SUBUNIT 4"/>
    <property type="match status" value="1"/>
</dbReference>
<evidence type="ECO:0000256" key="5">
    <source>
        <dbReference type="SAM" id="MobiDB-lite"/>
    </source>
</evidence>
<evidence type="ECO:0000256" key="4">
    <source>
        <dbReference type="ARBA" id="ARBA00023204"/>
    </source>
</evidence>
<comment type="caution">
    <text evidence="8">The sequence shown here is derived from an EMBL/GenBank/DDBJ whole genome shotgun (WGS) entry which is preliminary data.</text>
</comment>
<protein>
    <recommendedName>
        <fullName evidence="10">Proteasome activator Blm10 mid region domain-containing protein</fullName>
    </recommendedName>
</protein>
<feature type="region of interest" description="Disordered" evidence="5">
    <location>
        <begin position="1526"/>
        <end position="1566"/>
    </location>
</feature>
<feature type="region of interest" description="Disordered" evidence="5">
    <location>
        <begin position="1936"/>
        <end position="1986"/>
    </location>
</feature>
<reference evidence="8" key="1">
    <citation type="journal article" date="2020" name="bioRxiv">
        <title>Comparative genomics of Chlamydomonas.</title>
        <authorList>
            <person name="Craig R.J."/>
            <person name="Hasan A.R."/>
            <person name="Ness R.W."/>
            <person name="Keightley P.D."/>
        </authorList>
    </citation>
    <scope>NUCLEOTIDE SEQUENCE</scope>
    <source>
        <strain evidence="8">CCAP 11/70</strain>
    </source>
</reference>
<evidence type="ECO:0000313" key="9">
    <source>
        <dbReference type="Proteomes" id="UP000612055"/>
    </source>
</evidence>
<feature type="compositionally biased region" description="Low complexity" evidence="5">
    <location>
        <begin position="771"/>
        <end position="781"/>
    </location>
</feature>
<dbReference type="InterPro" id="IPR011989">
    <property type="entry name" value="ARM-like"/>
</dbReference>
<feature type="region of interest" description="Disordered" evidence="5">
    <location>
        <begin position="373"/>
        <end position="434"/>
    </location>
</feature>
<evidence type="ECO:0000256" key="1">
    <source>
        <dbReference type="ARBA" id="ARBA00005739"/>
    </source>
</evidence>
<keyword evidence="4" id="KW-0234">DNA repair</keyword>
<feature type="domain" description="Proteasome activator complex subunit 4 C-terminal" evidence="6">
    <location>
        <begin position="2361"/>
        <end position="2450"/>
    </location>
</feature>
<feature type="region of interest" description="Disordered" evidence="5">
    <location>
        <begin position="1253"/>
        <end position="1292"/>
    </location>
</feature>
<evidence type="ECO:0000259" key="6">
    <source>
        <dbReference type="Pfam" id="PF11919"/>
    </source>
</evidence>
<keyword evidence="3" id="KW-0227">DNA damage</keyword>
<dbReference type="Pfam" id="PF16507">
    <property type="entry name" value="HEAT_PSME4_mid"/>
    <property type="match status" value="2"/>
</dbReference>
<feature type="compositionally biased region" description="Pro residues" evidence="5">
    <location>
        <begin position="1527"/>
        <end position="1541"/>
    </location>
</feature>
<gene>
    <name evidence="8" type="ORF">HYH03_011755</name>
</gene>
<feature type="compositionally biased region" description="Low complexity" evidence="5">
    <location>
        <begin position="373"/>
        <end position="386"/>
    </location>
</feature>
<dbReference type="GO" id="GO:0006281">
    <property type="term" value="P:DNA repair"/>
    <property type="evidence" value="ECO:0007669"/>
    <property type="project" value="UniProtKB-KW"/>
</dbReference>
<dbReference type="GO" id="GO:0070628">
    <property type="term" value="F:proteasome binding"/>
    <property type="evidence" value="ECO:0007669"/>
    <property type="project" value="InterPro"/>
</dbReference>
<evidence type="ECO:0008006" key="10">
    <source>
        <dbReference type="Google" id="ProtNLM"/>
    </source>
</evidence>
<dbReference type="OrthoDB" id="544598at2759"/>
<dbReference type="Pfam" id="PF11919">
    <property type="entry name" value="PSME4_C"/>
    <property type="match status" value="1"/>
</dbReference>
<feature type="domain" description="Proteasome activator Blm10 middle HEAT repeats region" evidence="7">
    <location>
        <begin position="335"/>
        <end position="379"/>
    </location>
</feature>
<dbReference type="GO" id="GO:0010499">
    <property type="term" value="P:proteasomal ubiquitin-independent protein catabolic process"/>
    <property type="evidence" value="ECO:0007669"/>
    <property type="project" value="TreeGrafter"/>
</dbReference>
<comment type="similarity">
    <text evidence="1">Belongs to the BLM10 family.</text>
</comment>
<feature type="compositionally biased region" description="Low complexity" evidence="5">
    <location>
        <begin position="1542"/>
        <end position="1566"/>
    </location>
</feature>
<dbReference type="InterPro" id="IPR016024">
    <property type="entry name" value="ARM-type_fold"/>
</dbReference>
<feature type="compositionally biased region" description="Gly residues" evidence="5">
    <location>
        <begin position="1947"/>
        <end position="1967"/>
    </location>
</feature>
<name>A0A836BUP8_9CHLO</name>
<accession>A0A836BUP8</accession>
<dbReference type="InterPro" id="IPR021843">
    <property type="entry name" value="PSME4_C"/>
</dbReference>